<dbReference type="OrthoDB" id="25239at2157"/>
<feature type="domain" description="GFO/IDH/MocA-like oxidoreductase" evidence="2">
    <location>
        <begin position="131"/>
        <end position="245"/>
    </location>
</feature>
<sequence>MTDAMELAVVGAGHIGTVHLQSAHAMDGVTVTGVADPKDANRDRAERLTGCRTYEEYERLFAVENVDIAVIAVPPFLHLDAATAAVEAGCHLFVEKPLGRTTAEAEAIVERADRAGVSLGVDHTVRYHPEIRELKTKYDAGELGHVPLATIRRINDGPFDSPPAGDAEIASGWHVNPTATGGGALMDLGVHLFDTLRWFFGDLTVEHAELDRQLDLPYEDTATVVATNGDGTTAVLNCGFFQWERPPDVNMDFRLDGITDTLHSDSFVPDRFMTYAARTAAENVVKRSVGADPEYFGPSYYYRAHHDALTAFCQAVRRGEDPPVDGTDGLRAVELVRSAYEMADDADWFDDVDDATRPLRSGPR</sequence>
<dbReference type="EMBL" id="CP026309">
    <property type="protein sequence ID" value="AUV82746.1"/>
    <property type="molecule type" value="Genomic_DNA"/>
</dbReference>
<dbReference type="GO" id="GO:0000166">
    <property type="term" value="F:nucleotide binding"/>
    <property type="evidence" value="ECO:0007669"/>
    <property type="project" value="InterPro"/>
</dbReference>
<feature type="domain" description="Gfo/Idh/MocA-like oxidoreductase N-terminal" evidence="1">
    <location>
        <begin position="7"/>
        <end position="123"/>
    </location>
</feature>
<dbReference type="Pfam" id="PF22725">
    <property type="entry name" value="GFO_IDH_MocA_C3"/>
    <property type="match status" value="1"/>
</dbReference>
<dbReference type="InterPro" id="IPR036291">
    <property type="entry name" value="NAD(P)-bd_dom_sf"/>
</dbReference>
<proteinExistence type="predicted"/>
<dbReference type="InterPro" id="IPR000683">
    <property type="entry name" value="Gfo/Idh/MocA-like_OxRdtase_N"/>
</dbReference>
<evidence type="ECO:0000259" key="1">
    <source>
        <dbReference type="Pfam" id="PF01408"/>
    </source>
</evidence>
<evidence type="ECO:0000313" key="3">
    <source>
        <dbReference type="EMBL" id="AUV82746.1"/>
    </source>
</evidence>
<evidence type="ECO:0000313" key="4">
    <source>
        <dbReference type="Proteomes" id="UP000236584"/>
    </source>
</evidence>
<reference evidence="3 4" key="1">
    <citation type="submission" date="2018-01" db="EMBL/GenBank/DDBJ databases">
        <title>Complete genome sequence of Salinigranum rubrum GX10T, an extremely halophilic archaeon isolated from a marine solar saltern.</title>
        <authorList>
            <person name="Han S."/>
        </authorList>
    </citation>
    <scope>NUCLEOTIDE SEQUENCE [LARGE SCALE GENOMIC DNA]</scope>
    <source>
        <strain evidence="3 4">GX10</strain>
    </source>
</reference>
<dbReference type="RefSeq" id="WP_103426435.1">
    <property type="nucleotide sequence ID" value="NZ_CP026309.1"/>
</dbReference>
<dbReference type="InterPro" id="IPR051450">
    <property type="entry name" value="Gfo/Idh/MocA_Oxidoreductases"/>
</dbReference>
<dbReference type="PANTHER" id="PTHR43377">
    <property type="entry name" value="BILIVERDIN REDUCTASE A"/>
    <property type="match status" value="1"/>
</dbReference>
<dbReference type="KEGG" id="srub:C2R22_14745"/>
<dbReference type="AlphaFoldDB" id="A0A2I8VLE3"/>
<accession>A0A2I8VLE3</accession>
<gene>
    <name evidence="3" type="ORF">C2R22_14745</name>
</gene>
<organism evidence="3 4">
    <name type="scientific">Salinigranum rubrum</name>
    <dbReference type="NCBI Taxonomy" id="755307"/>
    <lineage>
        <taxon>Archaea</taxon>
        <taxon>Methanobacteriati</taxon>
        <taxon>Methanobacteriota</taxon>
        <taxon>Stenosarchaea group</taxon>
        <taxon>Halobacteria</taxon>
        <taxon>Halobacteriales</taxon>
        <taxon>Haloferacaceae</taxon>
        <taxon>Salinigranum</taxon>
    </lineage>
</organism>
<dbReference type="Pfam" id="PF01408">
    <property type="entry name" value="GFO_IDH_MocA"/>
    <property type="match status" value="1"/>
</dbReference>
<dbReference type="Gene3D" id="3.30.360.10">
    <property type="entry name" value="Dihydrodipicolinate Reductase, domain 2"/>
    <property type="match status" value="1"/>
</dbReference>
<dbReference type="SUPFAM" id="SSF51735">
    <property type="entry name" value="NAD(P)-binding Rossmann-fold domains"/>
    <property type="match status" value="1"/>
</dbReference>
<dbReference type="InterPro" id="IPR055170">
    <property type="entry name" value="GFO_IDH_MocA-like_dom"/>
</dbReference>
<evidence type="ECO:0000259" key="2">
    <source>
        <dbReference type="Pfam" id="PF22725"/>
    </source>
</evidence>
<name>A0A2I8VLE3_9EURY</name>
<dbReference type="Gene3D" id="3.40.50.720">
    <property type="entry name" value="NAD(P)-binding Rossmann-like Domain"/>
    <property type="match status" value="1"/>
</dbReference>
<dbReference type="Proteomes" id="UP000236584">
    <property type="component" value="Chromosome"/>
</dbReference>
<dbReference type="PANTHER" id="PTHR43377:SF1">
    <property type="entry name" value="BILIVERDIN REDUCTASE A"/>
    <property type="match status" value="1"/>
</dbReference>
<protein>
    <submittedName>
        <fullName evidence="3">Gfo/Idh/MocA family oxidoreductase</fullName>
    </submittedName>
</protein>
<keyword evidence="4" id="KW-1185">Reference proteome</keyword>
<dbReference type="GeneID" id="35593375"/>
<dbReference type="SUPFAM" id="SSF55347">
    <property type="entry name" value="Glyceraldehyde-3-phosphate dehydrogenase-like, C-terminal domain"/>
    <property type="match status" value="1"/>
</dbReference>